<dbReference type="InterPro" id="IPR039428">
    <property type="entry name" value="NUOK/Mnh_C1-like"/>
</dbReference>
<dbReference type="RefSeq" id="WP_124842006.1">
    <property type="nucleotide sequence ID" value="NZ_JAUNKP010000001.1"/>
</dbReference>
<dbReference type="PANTHER" id="PTHR34583">
    <property type="entry name" value="ANTIPORTER SUBUNIT MNHC2-RELATED"/>
    <property type="match status" value="1"/>
</dbReference>
<name>A0A3P1TCL2_9ACTN</name>
<comment type="similarity">
    <text evidence="2">Belongs to the CPA3 antiporters (TC 2.A.63) subunit C family.</text>
</comment>
<organism evidence="8 9">
    <name type="scientific">Arachnia propionica</name>
    <dbReference type="NCBI Taxonomy" id="1750"/>
    <lineage>
        <taxon>Bacteria</taxon>
        <taxon>Bacillati</taxon>
        <taxon>Actinomycetota</taxon>
        <taxon>Actinomycetes</taxon>
        <taxon>Propionibacteriales</taxon>
        <taxon>Propionibacteriaceae</taxon>
        <taxon>Arachnia</taxon>
    </lineage>
</organism>
<dbReference type="PANTHER" id="PTHR34583:SF2">
    <property type="entry name" value="ANTIPORTER SUBUNIT MNHC2-RELATED"/>
    <property type="match status" value="1"/>
</dbReference>
<keyword evidence="6 7" id="KW-0472">Membrane</keyword>
<feature type="transmembrane region" description="Helical" evidence="7">
    <location>
        <begin position="70"/>
        <end position="92"/>
    </location>
</feature>
<sequence>MILIATIFVLVTGGVYLLLQRSMVRAVFGLSLLSHAANFTLLVTGVPGWRAEPITDGTDIASFADPLPQAFVLTAIVITLAVTILMLAMAVIGRDDMLTRHPETGESRQA</sequence>
<evidence type="ECO:0000256" key="4">
    <source>
        <dbReference type="ARBA" id="ARBA00022692"/>
    </source>
</evidence>
<comment type="subcellular location">
    <subcellularLocation>
        <location evidence="1">Cell membrane</location>
        <topology evidence="1">Multi-pass membrane protein</topology>
    </subcellularLocation>
</comment>
<evidence type="ECO:0000256" key="3">
    <source>
        <dbReference type="ARBA" id="ARBA00022475"/>
    </source>
</evidence>
<keyword evidence="3" id="KW-1003">Cell membrane</keyword>
<evidence type="ECO:0000313" key="8">
    <source>
        <dbReference type="EMBL" id="RRD07159.1"/>
    </source>
</evidence>
<evidence type="ECO:0000313" key="9">
    <source>
        <dbReference type="Proteomes" id="UP000280819"/>
    </source>
</evidence>
<dbReference type="InterPro" id="IPR050601">
    <property type="entry name" value="CPA3_antiporter_subunitC"/>
</dbReference>
<keyword evidence="5 7" id="KW-1133">Transmembrane helix</keyword>
<dbReference type="OrthoDB" id="9799219at2"/>
<reference evidence="8 9" key="1">
    <citation type="submission" date="2018-11" db="EMBL/GenBank/DDBJ databases">
        <title>Genomes From Bacteria Associated with the Canine Oral Cavity: a Test Case for Automated Genome-Based Taxonomic Assignment.</title>
        <authorList>
            <person name="Coil D.A."/>
            <person name="Jospin G."/>
            <person name="Darling A.E."/>
            <person name="Wallis C."/>
            <person name="Davis I.J."/>
            <person name="Harris S."/>
            <person name="Eisen J.A."/>
            <person name="Holcombe L.J."/>
            <person name="O'Flynn C."/>
        </authorList>
    </citation>
    <scope>NUCLEOTIDE SEQUENCE [LARGE SCALE GENOMIC DNA]</scope>
    <source>
        <strain evidence="8 9">OH887_COT-365</strain>
    </source>
</reference>
<dbReference type="Proteomes" id="UP000280819">
    <property type="component" value="Unassembled WGS sequence"/>
</dbReference>
<evidence type="ECO:0000256" key="5">
    <source>
        <dbReference type="ARBA" id="ARBA00022989"/>
    </source>
</evidence>
<proteinExistence type="inferred from homology"/>
<keyword evidence="4 7" id="KW-0812">Transmembrane</keyword>
<protein>
    <submittedName>
        <fullName evidence="8">Na+/H+ antiporter subunit C</fullName>
    </submittedName>
</protein>
<evidence type="ECO:0000256" key="2">
    <source>
        <dbReference type="ARBA" id="ARBA00010388"/>
    </source>
</evidence>
<evidence type="ECO:0000256" key="1">
    <source>
        <dbReference type="ARBA" id="ARBA00004651"/>
    </source>
</evidence>
<accession>A0A3P1TCL2</accession>
<dbReference type="Gene3D" id="1.10.287.3510">
    <property type="match status" value="1"/>
</dbReference>
<dbReference type="AlphaFoldDB" id="A0A3P1TCL2"/>
<comment type="caution">
    <text evidence="8">The sequence shown here is derived from an EMBL/GenBank/DDBJ whole genome shotgun (WGS) entry which is preliminary data.</text>
</comment>
<evidence type="ECO:0000256" key="7">
    <source>
        <dbReference type="SAM" id="Phobius"/>
    </source>
</evidence>
<evidence type="ECO:0000256" key="6">
    <source>
        <dbReference type="ARBA" id="ARBA00023136"/>
    </source>
</evidence>
<dbReference type="EMBL" id="RQZG01000001">
    <property type="protein sequence ID" value="RRD07159.1"/>
    <property type="molecule type" value="Genomic_DNA"/>
</dbReference>
<dbReference type="GO" id="GO:0005886">
    <property type="term" value="C:plasma membrane"/>
    <property type="evidence" value="ECO:0007669"/>
    <property type="project" value="UniProtKB-SubCell"/>
</dbReference>
<gene>
    <name evidence="8" type="ORF">EII34_01355</name>
</gene>
<dbReference type="Pfam" id="PF00420">
    <property type="entry name" value="Oxidored_q2"/>
    <property type="match status" value="1"/>
</dbReference>